<keyword evidence="4" id="KW-1185">Reference proteome</keyword>
<evidence type="ECO:0000259" key="2">
    <source>
        <dbReference type="Pfam" id="PF00686"/>
    </source>
</evidence>
<dbReference type="EMBL" id="JANCYW010000003">
    <property type="protein sequence ID" value="KAK4534964.1"/>
    <property type="molecule type" value="Genomic_DNA"/>
</dbReference>
<dbReference type="GO" id="GO:2001070">
    <property type="term" value="F:starch binding"/>
    <property type="evidence" value="ECO:0007669"/>
    <property type="project" value="InterPro"/>
</dbReference>
<feature type="compositionally biased region" description="Low complexity" evidence="1">
    <location>
        <begin position="197"/>
        <end position="243"/>
    </location>
</feature>
<evidence type="ECO:0000256" key="1">
    <source>
        <dbReference type="SAM" id="MobiDB-lite"/>
    </source>
</evidence>
<reference evidence="3 4" key="1">
    <citation type="submission" date="2022-07" db="EMBL/GenBank/DDBJ databases">
        <title>Genome-wide signatures of adaptation to extreme environments.</title>
        <authorList>
            <person name="Cho C.H."/>
            <person name="Yoon H.S."/>
        </authorList>
    </citation>
    <scope>NUCLEOTIDE SEQUENCE [LARGE SCALE GENOMIC DNA]</scope>
    <source>
        <strain evidence="3 4">DBV 063 E5</strain>
    </source>
</reference>
<dbReference type="InterPro" id="IPR013784">
    <property type="entry name" value="Carb-bd-like_fold"/>
</dbReference>
<feature type="region of interest" description="Disordered" evidence="1">
    <location>
        <begin position="424"/>
        <end position="444"/>
    </location>
</feature>
<protein>
    <recommendedName>
        <fullName evidence="2">CBM20 domain-containing protein</fullName>
    </recommendedName>
</protein>
<name>A0AAV9IS43_CYACA</name>
<evidence type="ECO:0000313" key="3">
    <source>
        <dbReference type="EMBL" id="KAK4534964.1"/>
    </source>
</evidence>
<proteinExistence type="predicted"/>
<feature type="compositionally biased region" description="Low complexity" evidence="1">
    <location>
        <begin position="251"/>
        <end position="279"/>
    </location>
</feature>
<dbReference type="SUPFAM" id="SSF49452">
    <property type="entry name" value="Starch-binding domain-like"/>
    <property type="match status" value="2"/>
</dbReference>
<comment type="caution">
    <text evidence="3">The sequence shown here is derived from an EMBL/GenBank/DDBJ whole genome shotgun (WGS) entry which is preliminary data.</text>
</comment>
<dbReference type="Pfam" id="PF00686">
    <property type="entry name" value="CBM_20"/>
    <property type="match status" value="1"/>
</dbReference>
<evidence type="ECO:0000313" key="4">
    <source>
        <dbReference type="Proteomes" id="UP001301350"/>
    </source>
</evidence>
<dbReference type="InterPro" id="IPR013783">
    <property type="entry name" value="Ig-like_fold"/>
</dbReference>
<feature type="domain" description="CBM20" evidence="2">
    <location>
        <begin position="491"/>
        <end position="554"/>
    </location>
</feature>
<dbReference type="AlphaFoldDB" id="A0AAV9IS43"/>
<dbReference type="InterPro" id="IPR002044">
    <property type="entry name" value="CBM20"/>
</dbReference>
<sequence length="766" mass="81656">MRCHVFGEGTEVVEVLADGPVAVPQRALAPSAVTCTLSDERAVASAQLKTKGADGGAAVRCRRLLPDGVPAEVPAVPEAICLVRLSTAGEAPTVRWVQWSVSVGFCGAFGERIREQSGRAVTTLERLARRYAQRWTPKDAQHFLPALDSLHPSPTPAAPLWPQLVKPTERLGPQRETEPTVLSHDPPPLRRNGVHRPSATPSATTPAASAATMHPASPVAPATPSATTPAASAATMHPASPVAPATPPATAPAVSAATMHPASPAALPTSSLPTTSSPTVDKPITHNLPTVSTVANHTRLKFQLHCTPRALQHLADTTHRWVPFVTGNVAELGAWNMNVAKKLDYSADADCFRALVPVHSPHPPGGRLQYAYFLVDDRFGDRCSSRIAFECLAEERAARQPTSAGPSTTGSASEVMPPTIPIRSLKLPPSLPPPPTARTPGRGVIASMPTPAPLTVRDEQVDFGISTGYVRLRVQLPTTSAESLPFADAYRVCVTGDVYQLGMWRQPGLLAMRAAPELDHDTWEITIARPCTPSVEYAFALVCQRSGRVCWERAVTRFAELRPPTAAASLPSTSSAVTELPVATFALQYRWQAVDTAGSVLVGAFIEPADVEREAISIGAETQRPLGAWVVVMPHNRHRCTGPGEAEALERASRRLGARLLLVPIAGDALLERAAAAAAVVSGDSATDWERNRSYLLQAIQTCEHVIRLGHAVYVTSAGSFRYVSVLLDALIRREAITVDAPAVARHHIHHCGMAPADDLPHSFAM</sequence>
<feature type="region of interest" description="Disordered" evidence="1">
    <location>
        <begin position="173"/>
        <end position="285"/>
    </location>
</feature>
<dbReference type="Proteomes" id="UP001301350">
    <property type="component" value="Unassembled WGS sequence"/>
</dbReference>
<gene>
    <name evidence="3" type="ORF">CDCA_CDCA03G0989</name>
</gene>
<dbReference type="Gene3D" id="2.60.40.10">
    <property type="entry name" value="Immunoglobulins"/>
    <property type="match status" value="1"/>
</dbReference>
<accession>A0AAV9IS43</accession>
<organism evidence="3 4">
    <name type="scientific">Cyanidium caldarium</name>
    <name type="common">Red alga</name>
    <dbReference type="NCBI Taxonomy" id="2771"/>
    <lineage>
        <taxon>Eukaryota</taxon>
        <taxon>Rhodophyta</taxon>
        <taxon>Bangiophyceae</taxon>
        <taxon>Cyanidiales</taxon>
        <taxon>Cyanidiaceae</taxon>
        <taxon>Cyanidium</taxon>
    </lineage>
</organism>